<accession>A0A6I6LTL3</accession>
<dbReference type="InterPro" id="IPR018062">
    <property type="entry name" value="HTH_AraC-typ_CS"/>
</dbReference>
<comment type="subcellular location">
    <subcellularLocation>
        <location evidence="1">Cytoplasm</location>
    </subcellularLocation>
</comment>
<evidence type="ECO:0000256" key="2">
    <source>
        <dbReference type="ARBA" id="ARBA00023015"/>
    </source>
</evidence>
<dbReference type="InterPro" id="IPR018060">
    <property type="entry name" value="HTH_AraC"/>
</dbReference>
<dbReference type="InterPro" id="IPR009057">
    <property type="entry name" value="Homeodomain-like_sf"/>
</dbReference>
<dbReference type="Pfam" id="PF14525">
    <property type="entry name" value="AraC_binding_2"/>
    <property type="match status" value="1"/>
</dbReference>
<dbReference type="GO" id="GO:0043565">
    <property type="term" value="F:sequence-specific DNA binding"/>
    <property type="evidence" value="ECO:0007669"/>
    <property type="project" value="InterPro"/>
</dbReference>
<dbReference type="Proteomes" id="UP000438983">
    <property type="component" value="Chromosome"/>
</dbReference>
<reference evidence="8 9" key="1">
    <citation type="submission" date="2019-12" db="EMBL/GenBank/DDBJ databases">
        <title>Complete genome sequence of Pseudomonas stutzeri.</title>
        <authorList>
            <person name="Lim S.R."/>
            <person name="Kim J.H."/>
        </authorList>
    </citation>
    <scope>NUCLEOTIDE SEQUENCE [LARGE SCALE GENOMIC DNA]</scope>
    <source>
        <strain evidence="8 9">PM101005</strain>
    </source>
</reference>
<evidence type="ECO:0000313" key="9">
    <source>
        <dbReference type="Proteomes" id="UP000438983"/>
    </source>
</evidence>
<evidence type="ECO:0000256" key="4">
    <source>
        <dbReference type="ARBA" id="ARBA00023159"/>
    </source>
</evidence>
<dbReference type="InterPro" id="IPR035418">
    <property type="entry name" value="AraC-bd_2"/>
</dbReference>
<evidence type="ECO:0000256" key="1">
    <source>
        <dbReference type="ARBA" id="ARBA00004496"/>
    </source>
</evidence>
<dbReference type="PROSITE" id="PS01124">
    <property type="entry name" value="HTH_ARAC_FAMILY_2"/>
    <property type="match status" value="1"/>
</dbReference>
<dbReference type="PROSITE" id="PS00041">
    <property type="entry name" value="HTH_ARAC_FAMILY_1"/>
    <property type="match status" value="1"/>
</dbReference>
<keyword evidence="2" id="KW-0805">Transcription regulation</keyword>
<dbReference type="InterPro" id="IPR050204">
    <property type="entry name" value="AraC_XylS_family_regulators"/>
</dbReference>
<keyword evidence="5" id="KW-0804">Transcription</keyword>
<dbReference type="SMART" id="SM00342">
    <property type="entry name" value="HTH_ARAC"/>
    <property type="match status" value="1"/>
</dbReference>
<feature type="domain" description="HTH araC/xylS-type" evidence="7">
    <location>
        <begin position="226"/>
        <end position="322"/>
    </location>
</feature>
<dbReference type="PANTHER" id="PTHR46796:SF6">
    <property type="entry name" value="ARAC SUBFAMILY"/>
    <property type="match status" value="1"/>
</dbReference>
<name>A0A6I6LTL3_STUST</name>
<dbReference type="EMBL" id="CP046902">
    <property type="protein sequence ID" value="QGZ32580.1"/>
    <property type="molecule type" value="Genomic_DNA"/>
</dbReference>
<dbReference type="Gene3D" id="1.10.10.60">
    <property type="entry name" value="Homeodomain-like"/>
    <property type="match status" value="1"/>
</dbReference>
<evidence type="ECO:0000256" key="3">
    <source>
        <dbReference type="ARBA" id="ARBA00023125"/>
    </source>
</evidence>
<dbReference type="SUPFAM" id="SSF46689">
    <property type="entry name" value="Homeodomain-like"/>
    <property type="match status" value="1"/>
</dbReference>
<keyword evidence="4" id="KW-0010">Activator</keyword>
<evidence type="ECO:0000256" key="6">
    <source>
        <dbReference type="ARBA" id="ARBA00037345"/>
    </source>
</evidence>
<organism evidence="8 9">
    <name type="scientific">Stutzerimonas stutzeri</name>
    <name type="common">Pseudomonas stutzeri</name>
    <dbReference type="NCBI Taxonomy" id="316"/>
    <lineage>
        <taxon>Bacteria</taxon>
        <taxon>Pseudomonadati</taxon>
        <taxon>Pseudomonadota</taxon>
        <taxon>Gammaproteobacteria</taxon>
        <taxon>Pseudomonadales</taxon>
        <taxon>Pseudomonadaceae</taxon>
        <taxon>Stutzerimonas</taxon>
    </lineage>
</organism>
<evidence type="ECO:0000259" key="7">
    <source>
        <dbReference type="PROSITE" id="PS01124"/>
    </source>
</evidence>
<dbReference type="PANTHER" id="PTHR46796">
    <property type="entry name" value="HTH-TYPE TRANSCRIPTIONAL ACTIVATOR RHAS-RELATED"/>
    <property type="match status" value="1"/>
</dbReference>
<dbReference type="OrthoDB" id="6003540at2"/>
<evidence type="ECO:0000313" key="8">
    <source>
        <dbReference type="EMBL" id="QGZ32580.1"/>
    </source>
</evidence>
<sequence>MQVCTAAGLDLSSLCREPVFTSRCRQESHQLLARELVDHDLRWRQGPVDTAFFRAAISRCDLYVLRYGAEVEVRPKPFTDFVLIQMPLRGSAVLECDGITLEAQPGQLTVLAPQHEAKLIWRAGCEQLIVKVPRSLLQPARARLVAEGSLPNADMQPLFKLDGRQGARGLRLLGDLLDQLPGDDDSDGDNPPWRRHLEESLSMFLLTHQPRDKPALHCSPIDRQARKVESLMLSRLTDAVTLQELAAECGMSVRSLSNLCQRCYGQPPMERMRNLRLEAARERLLGSRHLSVTEVALDYGFSHLGRFASYYRERFGELPRHT</sequence>
<evidence type="ECO:0000256" key="5">
    <source>
        <dbReference type="ARBA" id="ARBA00023163"/>
    </source>
</evidence>
<dbReference type="GO" id="GO:0005737">
    <property type="term" value="C:cytoplasm"/>
    <property type="evidence" value="ECO:0007669"/>
    <property type="project" value="UniProtKB-SubCell"/>
</dbReference>
<protein>
    <submittedName>
        <fullName evidence="8">Helix-turn-helix domain-containing protein</fullName>
    </submittedName>
</protein>
<comment type="function">
    <text evidence="6">Regulatory protein of the TOL plasmid xyl operons. XylS activates the xylXYZLTEGFJQKIH operon required for the degradation of toluene, m-xylene and p-xylene.</text>
</comment>
<dbReference type="GO" id="GO:0003700">
    <property type="term" value="F:DNA-binding transcription factor activity"/>
    <property type="evidence" value="ECO:0007669"/>
    <property type="project" value="InterPro"/>
</dbReference>
<dbReference type="GO" id="GO:0009893">
    <property type="term" value="P:positive regulation of metabolic process"/>
    <property type="evidence" value="ECO:0007669"/>
    <property type="project" value="UniProtKB-ARBA"/>
</dbReference>
<dbReference type="Pfam" id="PF12833">
    <property type="entry name" value="HTH_18"/>
    <property type="match status" value="1"/>
</dbReference>
<gene>
    <name evidence="8" type="ORF">GQA94_02855</name>
</gene>
<keyword evidence="3" id="KW-0238">DNA-binding</keyword>
<dbReference type="AlphaFoldDB" id="A0A6I6LTL3"/>
<proteinExistence type="predicted"/>